<reference evidence="2 3" key="1">
    <citation type="submission" date="2014-06" db="EMBL/GenBank/DDBJ databases">
        <title>Evolutionary Origins and Diversification of the Mycorrhizal Mutualists.</title>
        <authorList>
            <consortium name="DOE Joint Genome Institute"/>
            <consortium name="Mycorrhizal Genomics Consortium"/>
            <person name="Kohler A."/>
            <person name="Kuo A."/>
            <person name="Nagy L.G."/>
            <person name="Floudas D."/>
            <person name="Copeland A."/>
            <person name="Barry K.W."/>
            <person name="Cichocki N."/>
            <person name="Veneault-Fourrey C."/>
            <person name="LaButti K."/>
            <person name="Lindquist E.A."/>
            <person name="Lipzen A."/>
            <person name="Lundell T."/>
            <person name="Morin E."/>
            <person name="Murat C."/>
            <person name="Riley R."/>
            <person name="Ohm R."/>
            <person name="Sun H."/>
            <person name="Tunlid A."/>
            <person name="Henrissat B."/>
            <person name="Grigoriev I.V."/>
            <person name="Hibbett D.S."/>
            <person name="Martin F."/>
        </authorList>
    </citation>
    <scope>NUCLEOTIDE SEQUENCE [LARGE SCALE GENOMIC DNA]</scope>
    <source>
        <strain evidence="2 3">SS14</strain>
    </source>
</reference>
<dbReference type="HOGENOM" id="CLU_1556246_0_0_1"/>
<sequence length="203" mass="23583">MESTMQDLAWHKFNNRNIEALARLLHNFTSIMPGGRHKKYPTAEEAHEARKESKRKYYASHAVQERQKARIRARRNSAKPSNVKSHGSEDSHLPLGSHPVIYRRNITSKYMTIELTTDLNDALDEVVKHCWIKSDAEEWKAYLEEINKALIQCAKNHDWDAYQPRSSGLVEVLGDWKARITSIKNQASIQYKGKRLQTIQQRC</sequence>
<organism evidence="2 3">
    <name type="scientific">Sphaerobolus stellatus (strain SS14)</name>
    <dbReference type="NCBI Taxonomy" id="990650"/>
    <lineage>
        <taxon>Eukaryota</taxon>
        <taxon>Fungi</taxon>
        <taxon>Dikarya</taxon>
        <taxon>Basidiomycota</taxon>
        <taxon>Agaricomycotina</taxon>
        <taxon>Agaricomycetes</taxon>
        <taxon>Phallomycetidae</taxon>
        <taxon>Geastrales</taxon>
        <taxon>Sphaerobolaceae</taxon>
        <taxon>Sphaerobolus</taxon>
    </lineage>
</organism>
<evidence type="ECO:0000313" key="2">
    <source>
        <dbReference type="EMBL" id="KIJ25796.1"/>
    </source>
</evidence>
<evidence type="ECO:0000313" key="3">
    <source>
        <dbReference type="Proteomes" id="UP000054279"/>
    </source>
</evidence>
<feature type="compositionally biased region" description="Basic and acidic residues" evidence="1">
    <location>
        <begin position="41"/>
        <end position="51"/>
    </location>
</feature>
<dbReference type="AlphaFoldDB" id="A0A0C9UK65"/>
<keyword evidence="3" id="KW-1185">Reference proteome</keyword>
<dbReference type="EMBL" id="KN837398">
    <property type="protein sequence ID" value="KIJ25796.1"/>
    <property type="molecule type" value="Genomic_DNA"/>
</dbReference>
<evidence type="ECO:0000256" key="1">
    <source>
        <dbReference type="SAM" id="MobiDB-lite"/>
    </source>
</evidence>
<gene>
    <name evidence="2" type="ORF">M422DRAFT_55803</name>
</gene>
<feature type="region of interest" description="Disordered" evidence="1">
    <location>
        <begin position="36"/>
        <end position="91"/>
    </location>
</feature>
<accession>A0A0C9UK65</accession>
<dbReference type="Proteomes" id="UP000054279">
    <property type="component" value="Unassembled WGS sequence"/>
</dbReference>
<protein>
    <submittedName>
        <fullName evidence="2">Uncharacterized protein</fullName>
    </submittedName>
</protein>
<name>A0A0C9UK65_SPHS4</name>
<proteinExistence type="predicted"/>